<keyword evidence="5" id="KW-0456">Lyase</keyword>
<dbReference type="InterPro" id="IPR015424">
    <property type="entry name" value="PyrdxlP-dep_Trfase"/>
</dbReference>
<dbReference type="InterPro" id="IPR015421">
    <property type="entry name" value="PyrdxlP-dep_Trfase_major"/>
</dbReference>
<feature type="domain" description="Orn/Lys/Arg decarboxylases family 1 pyridoxal-P attachment site" evidence="6">
    <location>
        <begin position="3"/>
        <end position="298"/>
    </location>
</feature>
<keyword evidence="3" id="KW-0210">Decarboxylase</keyword>
<keyword evidence="9" id="KW-1185">Reference proteome</keyword>
<comment type="cofactor">
    <cofactor evidence="1">
        <name>pyridoxal 5'-phosphate</name>
        <dbReference type="ChEBI" id="CHEBI:597326"/>
    </cofactor>
</comment>
<keyword evidence="4" id="KW-0663">Pyridoxal phosphate</keyword>
<dbReference type="InterPro" id="IPR000310">
    <property type="entry name" value="Orn/Lys/Arg_deCO2ase_major_dom"/>
</dbReference>
<dbReference type="RefSeq" id="WP_330572086.1">
    <property type="nucleotide sequence ID" value="NZ_SLZZ01000016.1"/>
</dbReference>
<dbReference type="InterPro" id="IPR052357">
    <property type="entry name" value="Orn_Lys_Arg_decarboxylase-I"/>
</dbReference>
<evidence type="ECO:0000313" key="9">
    <source>
        <dbReference type="Proteomes" id="UP000295726"/>
    </source>
</evidence>
<sequence>MNLYEMLRNYSNTDYYGFHMPGHKRNENLTNCDLPYSIDITEIEGFDDLHHADGILKEAENKAAILYHAQETSFLVNGSTVGILSAVMGCTLRGDKILISRNCHKSVYHAIYMNGLKPVYVYPRFYEEEELNGPVEASDVEELLCQNPGIRAVVITSPTYDGVVSDVKAIADVTHRKNIPLIVDEAHGAHFGFHSYFPQNSNVYGADIVIHSLHKTLPSLTQTALIHMNGSLADRKKIKGYLHMLQTSSPSYVLMAGMDVCMDLISKRGSEIFETYTVMLEKMRNSLKELKILRLAETESYDKSKLVISVKGTGISGRQFYEKLLNQYHLQLEMAAGSYVLAMTSVGDTQEGMSRLTSALKEMDFLLDKKMTEFEPKAGEQGKSKVNFSLPKLRKIYTSAEVDDLLNHSSGSKVISLQWQNAEGWISTEYAYVYPPGTPLVVPGEEISREAAELICKYEALGFSVEGPERKGRIEVLANG</sequence>
<evidence type="ECO:0000259" key="7">
    <source>
        <dbReference type="Pfam" id="PF03711"/>
    </source>
</evidence>
<dbReference type="PANTHER" id="PTHR43277:SF4">
    <property type="entry name" value="ARGININE DECARBOXYLASE"/>
    <property type="match status" value="1"/>
</dbReference>
<evidence type="ECO:0000256" key="3">
    <source>
        <dbReference type="ARBA" id="ARBA00022793"/>
    </source>
</evidence>
<dbReference type="AlphaFoldDB" id="A0A4R3K495"/>
<comment type="caution">
    <text evidence="8">The sequence shown here is derived from an EMBL/GenBank/DDBJ whole genome shotgun (WGS) entry which is preliminary data.</text>
</comment>
<dbReference type="PANTHER" id="PTHR43277">
    <property type="entry name" value="ARGININE DECARBOXYLASE"/>
    <property type="match status" value="1"/>
</dbReference>
<evidence type="ECO:0000313" key="8">
    <source>
        <dbReference type="EMBL" id="TCS77594.1"/>
    </source>
</evidence>
<protein>
    <submittedName>
        <fullName evidence="8">Arginine/lysine/ornithine decarboxylase</fullName>
    </submittedName>
</protein>
<evidence type="ECO:0000259" key="6">
    <source>
        <dbReference type="Pfam" id="PF01276"/>
    </source>
</evidence>
<name>A0A4R3K495_9FIRM</name>
<evidence type="ECO:0000256" key="1">
    <source>
        <dbReference type="ARBA" id="ARBA00001933"/>
    </source>
</evidence>
<dbReference type="Pfam" id="PF01276">
    <property type="entry name" value="OKR_DC_1"/>
    <property type="match status" value="1"/>
</dbReference>
<dbReference type="SUPFAM" id="SSF53383">
    <property type="entry name" value="PLP-dependent transferases"/>
    <property type="match status" value="1"/>
</dbReference>
<evidence type="ECO:0000256" key="2">
    <source>
        <dbReference type="ARBA" id="ARBA00010671"/>
    </source>
</evidence>
<organism evidence="8 9">
    <name type="scientific">Muricomes intestini</name>
    <dbReference type="NCBI Taxonomy" id="1796634"/>
    <lineage>
        <taxon>Bacteria</taxon>
        <taxon>Bacillati</taxon>
        <taxon>Bacillota</taxon>
        <taxon>Clostridia</taxon>
        <taxon>Lachnospirales</taxon>
        <taxon>Lachnospiraceae</taxon>
        <taxon>Muricomes</taxon>
    </lineage>
</organism>
<dbReference type="SUPFAM" id="SSF55904">
    <property type="entry name" value="Ornithine decarboxylase C-terminal domain"/>
    <property type="match status" value="1"/>
</dbReference>
<dbReference type="InterPro" id="IPR036633">
    <property type="entry name" value="Prn/Lys/Arg_de-COase_C_sf"/>
</dbReference>
<accession>A0A4R3K495</accession>
<dbReference type="Gene3D" id="3.90.105.10">
    <property type="entry name" value="Molybdopterin biosynthesis moea protein, domain 2"/>
    <property type="match status" value="1"/>
</dbReference>
<evidence type="ECO:0000256" key="5">
    <source>
        <dbReference type="ARBA" id="ARBA00023239"/>
    </source>
</evidence>
<evidence type="ECO:0000256" key="4">
    <source>
        <dbReference type="ARBA" id="ARBA00022898"/>
    </source>
</evidence>
<dbReference type="Proteomes" id="UP000295726">
    <property type="component" value="Unassembled WGS sequence"/>
</dbReference>
<dbReference type="Gene3D" id="3.40.640.10">
    <property type="entry name" value="Type I PLP-dependent aspartate aminotransferase-like (Major domain)"/>
    <property type="match status" value="1"/>
</dbReference>
<dbReference type="InterPro" id="IPR008286">
    <property type="entry name" value="Prn/Lys/Arg_de-COase_C"/>
</dbReference>
<reference evidence="8 9" key="1">
    <citation type="submission" date="2019-03" db="EMBL/GenBank/DDBJ databases">
        <title>Genomic Encyclopedia of Type Strains, Phase IV (KMG-IV): sequencing the most valuable type-strain genomes for metagenomic binning, comparative biology and taxonomic classification.</title>
        <authorList>
            <person name="Goeker M."/>
        </authorList>
    </citation>
    <scope>NUCLEOTIDE SEQUENCE [LARGE SCALE GENOMIC DNA]</scope>
    <source>
        <strain evidence="8 9">DSM 29489</strain>
    </source>
</reference>
<proteinExistence type="inferred from homology"/>
<dbReference type="GO" id="GO:0016831">
    <property type="term" value="F:carboxy-lyase activity"/>
    <property type="evidence" value="ECO:0007669"/>
    <property type="project" value="UniProtKB-KW"/>
</dbReference>
<feature type="domain" description="Orn/Lys/Arg decarboxylase C-terminal" evidence="7">
    <location>
        <begin position="413"/>
        <end position="454"/>
    </location>
</feature>
<dbReference type="Pfam" id="PF03711">
    <property type="entry name" value="OKR_DC_1_C"/>
    <property type="match status" value="1"/>
</dbReference>
<gene>
    <name evidence="8" type="ORF">EDD59_11677</name>
</gene>
<comment type="similarity">
    <text evidence="2">Belongs to the Orn/Lys/Arg decarboxylase class-I family.</text>
</comment>
<dbReference type="EMBL" id="SLZZ01000016">
    <property type="protein sequence ID" value="TCS77594.1"/>
    <property type="molecule type" value="Genomic_DNA"/>
</dbReference>